<dbReference type="EMBL" id="JQAR01000017">
    <property type="protein sequence ID" value="KRN27854.1"/>
    <property type="molecule type" value="Genomic_DNA"/>
</dbReference>
<dbReference type="OrthoDB" id="2236403at2"/>
<gene>
    <name evidence="1" type="ORF">IV36_GL000651</name>
</gene>
<sequence length="75" mass="9405">MKIVNKESRMLKENSRKWESDNRKVMKWAYHSKDDYFLDLQGVRFSFYVYRKHKDKYGFVHEFKEHKANKYDSDF</sequence>
<dbReference type="PATRIC" id="fig|1618.3.peg.652"/>
<evidence type="ECO:0000313" key="1">
    <source>
        <dbReference type="EMBL" id="KRN27854.1"/>
    </source>
</evidence>
<proteinExistence type="predicted"/>
<dbReference type="Proteomes" id="UP000051727">
    <property type="component" value="Unassembled WGS sequence"/>
</dbReference>
<organism evidence="1 2">
    <name type="scientific">Liquorilactobacillus mali</name>
    <dbReference type="NCBI Taxonomy" id="1618"/>
    <lineage>
        <taxon>Bacteria</taxon>
        <taxon>Bacillati</taxon>
        <taxon>Bacillota</taxon>
        <taxon>Bacilli</taxon>
        <taxon>Lactobacillales</taxon>
        <taxon>Lactobacillaceae</taxon>
        <taxon>Liquorilactobacillus</taxon>
    </lineage>
</organism>
<evidence type="ECO:0000313" key="2">
    <source>
        <dbReference type="Proteomes" id="UP000051727"/>
    </source>
</evidence>
<dbReference type="RefSeq" id="WP_056991624.1">
    <property type="nucleotide sequence ID" value="NZ_JQAR01000017.1"/>
</dbReference>
<accession>A0A0R2FHY4</accession>
<name>A0A0R2FHY4_9LACO</name>
<protein>
    <submittedName>
        <fullName evidence="1">Uncharacterized protein</fullName>
    </submittedName>
</protein>
<dbReference type="AlphaFoldDB" id="A0A0R2FHY4"/>
<reference evidence="1 2" key="1">
    <citation type="journal article" date="2015" name="Genome Announc.">
        <title>Expanding the biotechnology potential of lactobacilli through comparative genomics of 213 strains and associated genera.</title>
        <authorList>
            <person name="Sun Z."/>
            <person name="Harris H.M."/>
            <person name="McCann A."/>
            <person name="Guo C."/>
            <person name="Argimon S."/>
            <person name="Zhang W."/>
            <person name="Yang X."/>
            <person name="Jeffery I.B."/>
            <person name="Cooney J.C."/>
            <person name="Kagawa T.F."/>
            <person name="Liu W."/>
            <person name="Song Y."/>
            <person name="Salvetti E."/>
            <person name="Wrobel A."/>
            <person name="Rasinkangas P."/>
            <person name="Parkhill J."/>
            <person name="Rea M.C."/>
            <person name="O'Sullivan O."/>
            <person name="Ritari J."/>
            <person name="Douillard F.P."/>
            <person name="Paul Ross R."/>
            <person name="Yang R."/>
            <person name="Briner A.E."/>
            <person name="Felis G.E."/>
            <person name="de Vos W.M."/>
            <person name="Barrangou R."/>
            <person name="Klaenhammer T.R."/>
            <person name="Caufield P.W."/>
            <person name="Cui Y."/>
            <person name="Zhang H."/>
            <person name="O'Toole P.W."/>
        </authorList>
    </citation>
    <scope>NUCLEOTIDE SEQUENCE [LARGE SCALE GENOMIC DNA]</scope>
    <source>
        <strain evidence="1 2">ATCC 27304</strain>
    </source>
</reference>
<comment type="caution">
    <text evidence="1">The sequence shown here is derived from an EMBL/GenBank/DDBJ whole genome shotgun (WGS) entry which is preliminary data.</text>
</comment>